<gene>
    <name evidence="2" type="ORF">HY834_00680</name>
</gene>
<evidence type="ECO:0000313" key="2">
    <source>
        <dbReference type="EMBL" id="MBI4920238.1"/>
    </source>
</evidence>
<sequence length="193" mass="21562">MALNRPSTVPRSRYRTAWIVLGVVVFAIAVAPWLMPLGPMLFRPSDRCHPEGLPTVKTVALSVCVDPGVWSWFMPGQPSKQSYGNGREKIYFDTIGFAQAVSLPEFRAFILKGAEQYGTNKEPIHVVAEREVTLGGRTWQVLEMATETSQFVDYYYSAEGFGSVQLFFLSFTEKVARRDELAAPILASVTFTK</sequence>
<feature type="transmembrane region" description="Helical" evidence="1">
    <location>
        <begin position="16"/>
        <end position="35"/>
    </location>
</feature>
<keyword evidence="1" id="KW-0472">Membrane</keyword>
<keyword evidence="1" id="KW-0812">Transmembrane</keyword>
<proteinExistence type="predicted"/>
<comment type="caution">
    <text evidence="2">The sequence shown here is derived from an EMBL/GenBank/DDBJ whole genome shotgun (WGS) entry which is preliminary data.</text>
</comment>
<evidence type="ECO:0000256" key="1">
    <source>
        <dbReference type="SAM" id="Phobius"/>
    </source>
</evidence>
<reference evidence="2" key="1">
    <citation type="submission" date="2020-07" db="EMBL/GenBank/DDBJ databases">
        <title>Huge and variable diversity of episymbiotic CPR bacteria and DPANN archaea in groundwater ecosystems.</title>
        <authorList>
            <person name="He C.Y."/>
            <person name="Keren R."/>
            <person name="Whittaker M."/>
            <person name="Farag I.F."/>
            <person name="Doudna J."/>
            <person name="Cate J.H.D."/>
            <person name="Banfield J.F."/>
        </authorList>
    </citation>
    <scope>NUCLEOTIDE SEQUENCE</scope>
    <source>
        <strain evidence="2">NC_groundwater_1586_Pr3_B-0.1um_66_15</strain>
    </source>
</reference>
<keyword evidence="1" id="KW-1133">Transmembrane helix</keyword>
<accession>A0A933KZZ4</accession>
<dbReference type="EMBL" id="JACRAF010000004">
    <property type="protein sequence ID" value="MBI4920238.1"/>
    <property type="molecule type" value="Genomic_DNA"/>
</dbReference>
<evidence type="ECO:0000313" key="3">
    <source>
        <dbReference type="Proteomes" id="UP000782610"/>
    </source>
</evidence>
<protein>
    <submittedName>
        <fullName evidence="2">Uncharacterized protein</fullName>
    </submittedName>
</protein>
<name>A0A933KZZ4_9HYPH</name>
<dbReference type="AlphaFoldDB" id="A0A933KZZ4"/>
<organism evidence="2 3">
    <name type="scientific">Devosia nanyangense</name>
    <dbReference type="NCBI Taxonomy" id="1228055"/>
    <lineage>
        <taxon>Bacteria</taxon>
        <taxon>Pseudomonadati</taxon>
        <taxon>Pseudomonadota</taxon>
        <taxon>Alphaproteobacteria</taxon>
        <taxon>Hyphomicrobiales</taxon>
        <taxon>Devosiaceae</taxon>
        <taxon>Devosia</taxon>
    </lineage>
</organism>
<dbReference type="Proteomes" id="UP000782610">
    <property type="component" value="Unassembled WGS sequence"/>
</dbReference>